<comment type="caution">
    <text evidence="3">The sequence shown here is derived from an EMBL/GenBank/DDBJ whole genome shotgun (WGS) entry which is preliminary data.</text>
</comment>
<keyword evidence="4" id="KW-1185">Reference proteome</keyword>
<accession>A0AAD9WL80</accession>
<keyword evidence="2" id="KW-0812">Transmembrane</keyword>
<dbReference type="PANTHER" id="PTHR36374:SF1">
    <property type="entry name" value="OS01G0969000 PROTEIN"/>
    <property type="match status" value="1"/>
</dbReference>
<dbReference type="AlphaFoldDB" id="A0AAD9WL80"/>
<evidence type="ECO:0000256" key="1">
    <source>
        <dbReference type="SAM" id="MobiDB-lite"/>
    </source>
</evidence>
<organism evidence="3 4">
    <name type="scientific">Dipteronia dyeriana</name>
    <dbReference type="NCBI Taxonomy" id="168575"/>
    <lineage>
        <taxon>Eukaryota</taxon>
        <taxon>Viridiplantae</taxon>
        <taxon>Streptophyta</taxon>
        <taxon>Embryophyta</taxon>
        <taxon>Tracheophyta</taxon>
        <taxon>Spermatophyta</taxon>
        <taxon>Magnoliopsida</taxon>
        <taxon>eudicotyledons</taxon>
        <taxon>Gunneridae</taxon>
        <taxon>Pentapetalae</taxon>
        <taxon>rosids</taxon>
        <taxon>malvids</taxon>
        <taxon>Sapindales</taxon>
        <taxon>Sapindaceae</taxon>
        <taxon>Hippocastanoideae</taxon>
        <taxon>Acereae</taxon>
        <taxon>Dipteronia</taxon>
    </lineage>
</organism>
<evidence type="ECO:0000256" key="2">
    <source>
        <dbReference type="SAM" id="Phobius"/>
    </source>
</evidence>
<keyword evidence="2" id="KW-1133">Transmembrane helix</keyword>
<gene>
    <name evidence="3" type="ORF">Ddye_028962</name>
</gene>
<name>A0AAD9WL80_9ROSI</name>
<dbReference type="GO" id="GO:0009507">
    <property type="term" value="C:chloroplast"/>
    <property type="evidence" value="ECO:0007669"/>
    <property type="project" value="TreeGrafter"/>
</dbReference>
<protein>
    <submittedName>
        <fullName evidence="3">Uncharacterized protein</fullName>
    </submittedName>
</protein>
<dbReference type="Proteomes" id="UP001280121">
    <property type="component" value="Unassembled WGS sequence"/>
</dbReference>
<sequence length="138" mass="15098">MFPKIGLNLPFFNQKSKKPDTVNETPKTALDSGSGGDGDSSIVNGSKKVSLKPNLARFPDSVGPRLPSSLDFQAEEPAGSTSNHIVLWQVYALGGFLVLRWVWARWKERKGRDAKNDSSDDNNEPPTPPGDDDDYHSA</sequence>
<evidence type="ECO:0000313" key="3">
    <source>
        <dbReference type="EMBL" id="KAK2634170.1"/>
    </source>
</evidence>
<feature type="region of interest" description="Disordered" evidence="1">
    <location>
        <begin position="14"/>
        <end position="76"/>
    </location>
</feature>
<proteinExistence type="predicted"/>
<feature type="transmembrane region" description="Helical" evidence="2">
    <location>
        <begin position="85"/>
        <end position="103"/>
    </location>
</feature>
<keyword evidence="2" id="KW-0472">Membrane</keyword>
<dbReference type="PANTHER" id="PTHR36374">
    <property type="entry name" value="OS01G0969000 PROTEIN"/>
    <property type="match status" value="1"/>
</dbReference>
<evidence type="ECO:0000313" key="4">
    <source>
        <dbReference type="Proteomes" id="UP001280121"/>
    </source>
</evidence>
<dbReference type="EMBL" id="JANJYI010000009">
    <property type="protein sequence ID" value="KAK2634170.1"/>
    <property type="molecule type" value="Genomic_DNA"/>
</dbReference>
<reference evidence="3" key="1">
    <citation type="journal article" date="2023" name="Plant J.">
        <title>Genome sequences and population genomics provide insights into the demographic history, inbreeding, and mutation load of two 'living fossil' tree species of Dipteronia.</title>
        <authorList>
            <person name="Feng Y."/>
            <person name="Comes H.P."/>
            <person name="Chen J."/>
            <person name="Zhu S."/>
            <person name="Lu R."/>
            <person name="Zhang X."/>
            <person name="Li P."/>
            <person name="Qiu J."/>
            <person name="Olsen K.M."/>
            <person name="Qiu Y."/>
        </authorList>
    </citation>
    <scope>NUCLEOTIDE SEQUENCE</scope>
    <source>
        <strain evidence="3">KIB01</strain>
    </source>
</reference>
<feature type="region of interest" description="Disordered" evidence="1">
    <location>
        <begin position="110"/>
        <end position="138"/>
    </location>
</feature>